<dbReference type="OrthoDB" id="9803205at2"/>
<dbReference type="SUPFAM" id="SSF109604">
    <property type="entry name" value="HD-domain/PDEase-like"/>
    <property type="match status" value="1"/>
</dbReference>
<dbReference type="Pfam" id="PF12072">
    <property type="entry name" value="RNase_Y_N"/>
    <property type="match status" value="1"/>
</dbReference>
<evidence type="ECO:0000256" key="1">
    <source>
        <dbReference type="ARBA" id="ARBA00022722"/>
    </source>
</evidence>
<dbReference type="GO" id="GO:0004521">
    <property type="term" value="F:RNA endonuclease activity"/>
    <property type="evidence" value="ECO:0007669"/>
    <property type="project" value="UniProtKB-UniRule"/>
</dbReference>
<dbReference type="InterPro" id="IPR022711">
    <property type="entry name" value="RNase_Y_N"/>
</dbReference>
<evidence type="ECO:0000256" key="4">
    <source>
        <dbReference type="ARBA" id="ARBA00022884"/>
    </source>
</evidence>
<evidence type="ECO:0000313" key="9">
    <source>
        <dbReference type="EMBL" id="GAY72143.1"/>
    </source>
</evidence>
<dbReference type="GO" id="GO:0006402">
    <property type="term" value="P:mRNA catabolic process"/>
    <property type="evidence" value="ECO:0007669"/>
    <property type="project" value="UniProtKB-UniRule"/>
</dbReference>
<evidence type="ECO:0000256" key="2">
    <source>
        <dbReference type="ARBA" id="ARBA00022759"/>
    </source>
</evidence>
<dbReference type="GO" id="GO:0016787">
    <property type="term" value="F:hydrolase activity"/>
    <property type="evidence" value="ECO:0007669"/>
    <property type="project" value="UniProtKB-KW"/>
</dbReference>
<comment type="similarity">
    <text evidence="5">Belongs to the RNase Y family.</text>
</comment>
<protein>
    <recommendedName>
        <fullName evidence="5 6">Ribonuclease Y</fullName>
        <shortName evidence="5">RNase Y</shortName>
        <ecNumber evidence="5 6">3.1.-.-</ecNumber>
    </recommendedName>
</protein>
<dbReference type="EMBL" id="BEXA01000001">
    <property type="protein sequence ID" value="GAY72143.1"/>
    <property type="molecule type" value="Genomic_DNA"/>
</dbReference>
<dbReference type="InterPro" id="IPR006675">
    <property type="entry name" value="HDIG_dom"/>
</dbReference>
<dbReference type="SUPFAM" id="SSF54791">
    <property type="entry name" value="Eukaryotic type KH-domain (KH-domain type I)"/>
    <property type="match status" value="1"/>
</dbReference>
<evidence type="ECO:0000256" key="3">
    <source>
        <dbReference type="ARBA" id="ARBA00022801"/>
    </source>
</evidence>
<keyword evidence="4 5" id="KW-0694">RNA-binding</keyword>
<dbReference type="InterPro" id="IPR003607">
    <property type="entry name" value="HD/PDEase_dom"/>
</dbReference>
<sequence length="536" mass="60080">MVITIILAVIIAVVATIVGKKSEQKKYDQAIQKAKQQADQLIKAAEAEAKQASMTIVSSGKQETQTYQASMNEELDSYEADNRMRQSRVDQRTNGVEQVKQRLDKMHNSLAERQIELDEVKAEIDKLTDQEQQLTNKRKQVLQDNAHLSYEEAAKQITDQLSIDLDREREVELRYQADEAKVVAPKMAKQLADDAIQRGPVDYPREHVEHSVILPDQGTKQKLIGKESINLRYIETLTGVDIVFDRNEPLMLHVVTSDPLRREIARTVIGNLMVTRQINSQTIEQQVDTVSSNLMSEIRKTGEDIAMGLHIGFVHPDEMKLIGRLKYRTSYGQNVLTHSVEVAKIAGILAAEFGLDVQIAKRAGLFHDIGKAIDHDVDGTHVELGVQIAEQYDEDERVINSIASHHGDVDITTPIAHLVAAGDSISGGRQGARSESAEEYINRLRTLEKIAGQKPGVKDSFAIQAGREIRVMVDPNQINDDKNQELAEQISDQIENELTYPGKIKVTLIRSFKAVSYVGAEKKEEKETRLKKSLRS</sequence>
<dbReference type="InterPro" id="IPR006674">
    <property type="entry name" value="HD_domain"/>
</dbReference>
<organism evidence="9 10">
    <name type="scientific">Lentilactobacillus kosonis</name>
    <dbReference type="NCBI Taxonomy" id="2810561"/>
    <lineage>
        <taxon>Bacteria</taxon>
        <taxon>Bacillati</taxon>
        <taxon>Bacillota</taxon>
        <taxon>Bacilli</taxon>
        <taxon>Lactobacillales</taxon>
        <taxon>Lactobacillaceae</taxon>
        <taxon>Lentilactobacillus</taxon>
    </lineage>
</organism>
<evidence type="ECO:0000256" key="6">
    <source>
        <dbReference type="NCBIfam" id="TIGR03319"/>
    </source>
</evidence>
<dbReference type="EC" id="3.1.-.-" evidence="5 6"/>
<feature type="coiled-coil region" evidence="7">
    <location>
        <begin position="96"/>
        <end position="144"/>
    </location>
</feature>
<reference evidence="9 10" key="1">
    <citation type="submission" date="2017-11" db="EMBL/GenBank/DDBJ databases">
        <title>Draft Genome Sequence of Lactobacillus curieae NBRC 111893 isolated from Koso, a Japanese sugar-Vegetable Fermented Beverage.</title>
        <authorList>
            <person name="Chiou T.Y."/>
            <person name="Oshima K."/>
            <person name="Suda W."/>
            <person name="Hattori M."/>
            <person name="Takahashi T."/>
        </authorList>
    </citation>
    <scope>NUCLEOTIDE SEQUENCE [LARGE SCALE GENOMIC DNA]</scope>
    <source>
        <strain evidence="9 10">NBRC111893</strain>
    </source>
</reference>
<accession>A0A401FIE7</accession>
<keyword evidence="7" id="KW-0175">Coiled coil</keyword>
<dbReference type="NCBIfam" id="TIGR03319">
    <property type="entry name" value="RNase_Y"/>
    <property type="match status" value="1"/>
</dbReference>
<comment type="caution">
    <text evidence="9">The sequence shown here is derived from an EMBL/GenBank/DDBJ whole genome shotgun (WGS) entry which is preliminary data.</text>
</comment>
<keyword evidence="3 5" id="KW-0378">Hydrolase</keyword>
<evidence type="ECO:0000313" key="10">
    <source>
        <dbReference type="Proteomes" id="UP000286974"/>
    </source>
</evidence>
<dbReference type="RefSeq" id="WP_125007687.1">
    <property type="nucleotide sequence ID" value="NZ_BEXA01000001.1"/>
</dbReference>
<evidence type="ECO:0000256" key="7">
    <source>
        <dbReference type="SAM" id="Coils"/>
    </source>
</evidence>
<dbReference type="GO" id="GO:0005886">
    <property type="term" value="C:plasma membrane"/>
    <property type="evidence" value="ECO:0007669"/>
    <property type="project" value="UniProtKB-UniRule"/>
</dbReference>
<name>A0A401FIE7_9LACO</name>
<dbReference type="Pfam" id="PF01966">
    <property type="entry name" value="HD"/>
    <property type="match status" value="1"/>
</dbReference>
<proteinExistence type="inferred from homology"/>
<dbReference type="Gene3D" id="1.10.3210.10">
    <property type="entry name" value="Hypothetical protein af1432"/>
    <property type="match status" value="1"/>
</dbReference>
<dbReference type="GO" id="GO:0003723">
    <property type="term" value="F:RNA binding"/>
    <property type="evidence" value="ECO:0007669"/>
    <property type="project" value="UniProtKB-UniRule"/>
</dbReference>
<keyword evidence="10" id="KW-1185">Reference proteome</keyword>
<comment type="function">
    <text evidence="5">Endoribonuclease that initiates mRNA decay.</text>
</comment>
<feature type="coiled-coil region" evidence="7">
    <location>
        <begin position="20"/>
        <end position="55"/>
    </location>
</feature>
<keyword evidence="1 5" id="KW-0540">Nuclease</keyword>
<feature type="domain" description="HD" evidence="8">
    <location>
        <begin position="335"/>
        <end position="428"/>
    </location>
</feature>
<gene>
    <name evidence="5" type="primary">rny</name>
    <name evidence="9" type="ORF">NBRC111893_289</name>
</gene>
<dbReference type="NCBIfam" id="TIGR00277">
    <property type="entry name" value="HDIG"/>
    <property type="match status" value="1"/>
</dbReference>
<dbReference type="HAMAP" id="MF_00335">
    <property type="entry name" value="RNase_Y"/>
    <property type="match status" value="1"/>
</dbReference>
<dbReference type="AlphaFoldDB" id="A0A401FIE7"/>
<dbReference type="Proteomes" id="UP000286974">
    <property type="component" value="Unassembled WGS sequence"/>
</dbReference>
<dbReference type="InterPro" id="IPR017705">
    <property type="entry name" value="Ribonuclease_Y"/>
</dbReference>
<dbReference type="PROSITE" id="PS51831">
    <property type="entry name" value="HD"/>
    <property type="match status" value="1"/>
</dbReference>
<dbReference type="SMART" id="SM00471">
    <property type="entry name" value="HDc"/>
    <property type="match status" value="1"/>
</dbReference>
<evidence type="ECO:0000256" key="5">
    <source>
        <dbReference type="HAMAP-Rule" id="MF_00335"/>
    </source>
</evidence>
<dbReference type="CDD" id="cd00077">
    <property type="entry name" value="HDc"/>
    <property type="match status" value="1"/>
</dbReference>
<evidence type="ECO:0000259" key="8">
    <source>
        <dbReference type="PROSITE" id="PS51831"/>
    </source>
</evidence>
<keyword evidence="2 5" id="KW-0255">Endonuclease</keyword>
<dbReference type="InterPro" id="IPR036612">
    <property type="entry name" value="KH_dom_type_1_sf"/>
</dbReference>